<feature type="chain" id="PRO_5038345652" evidence="2">
    <location>
        <begin position="28"/>
        <end position="419"/>
    </location>
</feature>
<organism evidence="4 5">
    <name type="scientific">Patulibacter medicamentivorans</name>
    <dbReference type="NCBI Taxonomy" id="1097667"/>
    <lineage>
        <taxon>Bacteria</taxon>
        <taxon>Bacillati</taxon>
        <taxon>Actinomycetota</taxon>
        <taxon>Thermoleophilia</taxon>
        <taxon>Solirubrobacterales</taxon>
        <taxon>Patulibacteraceae</taxon>
        <taxon>Patulibacter</taxon>
    </lineage>
</organism>
<comment type="caution">
    <text evidence="4">The sequence shown here is derived from an EMBL/GenBank/DDBJ whole genome shotgun (WGS) entry which is preliminary data.</text>
</comment>
<keyword evidence="5" id="KW-1185">Reference proteome</keyword>
<feature type="signal peptide" evidence="2">
    <location>
        <begin position="1"/>
        <end position="27"/>
    </location>
</feature>
<evidence type="ECO:0000256" key="2">
    <source>
        <dbReference type="SAM" id="SignalP"/>
    </source>
</evidence>
<keyword evidence="2" id="KW-0732">Signal</keyword>
<keyword evidence="4" id="KW-0436">Ligase</keyword>
<accession>H0E8D2</accession>
<dbReference type="PANTHER" id="PTHR33371">
    <property type="entry name" value="INTERMEMBRANE PHOSPHOLIPID TRANSPORT SYSTEM BINDING PROTEIN MLAD-RELATED"/>
    <property type="match status" value="1"/>
</dbReference>
<name>H0E8D2_9ACTN</name>
<protein>
    <submittedName>
        <fullName evidence="4">Long-chain-fatty-acid--CoA ligase</fullName>
        <ecNumber evidence="4">6.2.1.3</ecNumber>
    </submittedName>
</protein>
<sequence length="419" mass="43576">MTPGSVVRLAIASLLGAAAVSGCGGSAADSDSSVDAIFPNASGVGKGQDVRIAGAPVGSVTGVRLTPDRRARVSMQIDPQFLPFRRDGGCTIEPQSLIGEKFVNCDPGTPGARPLEAGAGGTPTVPLARNSSPVELDQVVAMLGQPINVRFQLLLNEFGAGFTTRGEDLSTAIRRAVPTLQYARDTTRIVGRDRDALKRLLAATNTVVGALAASRKALGDSFENGATTLAVTSRYRTELDRAIRLLPPTLSALKPVLRSLQRLTADGTPTLAAIRQATPAVRRLAGDLPPLAKAARPALSRVSDASAVGAPVFRRLQPQLRLLERDVESLAPATDLAGQLTPSLRANAVPESLLKFFYNGSLAISRFNSKGHIVGANLIAPLSCLPLALAGTAPGCSARFADDGNGQTEARSADTGARR</sequence>
<dbReference type="InterPro" id="IPR052336">
    <property type="entry name" value="MlaD_Phospholipid_Transporter"/>
</dbReference>
<evidence type="ECO:0000259" key="3">
    <source>
        <dbReference type="Pfam" id="PF02470"/>
    </source>
</evidence>
<gene>
    <name evidence="4" type="ORF">PAI11_30930</name>
</gene>
<evidence type="ECO:0000313" key="4">
    <source>
        <dbReference type="EMBL" id="EHN10074.1"/>
    </source>
</evidence>
<dbReference type="PANTHER" id="PTHR33371:SF4">
    <property type="entry name" value="INTERMEMBRANE PHOSPHOLIPID TRANSPORT SYSTEM BINDING PROTEIN MLAD"/>
    <property type="match status" value="1"/>
</dbReference>
<evidence type="ECO:0000256" key="1">
    <source>
        <dbReference type="SAM" id="MobiDB-lite"/>
    </source>
</evidence>
<dbReference type="EMBL" id="AGUD01000242">
    <property type="protein sequence ID" value="EHN10074.1"/>
    <property type="molecule type" value="Genomic_DNA"/>
</dbReference>
<dbReference type="InterPro" id="IPR003399">
    <property type="entry name" value="Mce/MlaD"/>
</dbReference>
<dbReference type="Pfam" id="PF02470">
    <property type="entry name" value="MlaD"/>
    <property type="match status" value="1"/>
</dbReference>
<dbReference type="RefSeq" id="WP_007576820.1">
    <property type="nucleotide sequence ID" value="NZ_AGUD01000242.1"/>
</dbReference>
<dbReference type="AlphaFoldDB" id="H0E8D2"/>
<dbReference type="OrthoDB" id="5241191at2"/>
<evidence type="ECO:0000313" key="5">
    <source>
        <dbReference type="Proteomes" id="UP000005143"/>
    </source>
</evidence>
<dbReference type="EC" id="6.2.1.3" evidence="4"/>
<dbReference type="Proteomes" id="UP000005143">
    <property type="component" value="Unassembled WGS sequence"/>
</dbReference>
<proteinExistence type="predicted"/>
<feature type="region of interest" description="Disordered" evidence="1">
    <location>
        <begin position="400"/>
        <end position="419"/>
    </location>
</feature>
<dbReference type="GO" id="GO:0004467">
    <property type="term" value="F:long-chain fatty acid-CoA ligase activity"/>
    <property type="evidence" value="ECO:0007669"/>
    <property type="project" value="UniProtKB-EC"/>
</dbReference>
<feature type="domain" description="Mce/MlaD" evidence="3">
    <location>
        <begin position="34"/>
        <end position="108"/>
    </location>
</feature>
<reference evidence="4 5" key="1">
    <citation type="journal article" date="2013" name="Biodegradation">
        <title>Quantitative proteomic analysis of ibuprofen-degrading Patulibacter sp. strain I11.</title>
        <authorList>
            <person name="Almeida B."/>
            <person name="Kjeldal H."/>
            <person name="Lolas I."/>
            <person name="Knudsen A.D."/>
            <person name="Carvalho G."/>
            <person name="Nielsen K.L."/>
            <person name="Barreto Crespo M.T."/>
            <person name="Stensballe A."/>
            <person name="Nielsen J.L."/>
        </authorList>
    </citation>
    <scope>NUCLEOTIDE SEQUENCE [LARGE SCALE GENOMIC DNA]</scope>
    <source>
        <strain evidence="4 5">I11</strain>
    </source>
</reference>